<proteinExistence type="predicted"/>
<dbReference type="Proteomes" id="UP001432011">
    <property type="component" value="Chromosome"/>
</dbReference>
<name>A0ABZ1SLN4_9ACTN</name>
<feature type="region of interest" description="Disordered" evidence="1">
    <location>
        <begin position="117"/>
        <end position="157"/>
    </location>
</feature>
<protein>
    <submittedName>
        <fullName evidence="2">Uncharacterized protein</fullName>
    </submittedName>
</protein>
<evidence type="ECO:0000313" key="3">
    <source>
        <dbReference type="Proteomes" id="UP001432011"/>
    </source>
</evidence>
<gene>
    <name evidence="2" type="ORF">OG913_31790</name>
</gene>
<evidence type="ECO:0000313" key="2">
    <source>
        <dbReference type="EMBL" id="WUP73926.1"/>
    </source>
</evidence>
<reference evidence="2" key="1">
    <citation type="submission" date="2022-10" db="EMBL/GenBank/DDBJ databases">
        <title>The complete genomes of actinobacterial strains from the NBC collection.</title>
        <authorList>
            <person name="Joergensen T.S."/>
            <person name="Alvarez Arevalo M."/>
            <person name="Sterndorff E.B."/>
            <person name="Faurdal D."/>
            <person name="Vuksanovic O."/>
            <person name="Mourched A.-S."/>
            <person name="Charusanti P."/>
            <person name="Shaw S."/>
            <person name="Blin K."/>
            <person name="Weber T."/>
        </authorList>
    </citation>
    <scope>NUCLEOTIDE SEQUENCE</scope>
    <source>
        <strain evidence="2">NBC_00254</strain>
    </source>
</reference>
<organism evidence="2 3">
    <name type="scientific">Microbispora hainanensis</name>
    <dbReference type="NCBI Taxonomy" id="568844"/>
    <lineage>
        <taxon>Bacteria</taxon>
        <taxon>Bacillati</taxon>
        <taxon>Actinomycetota</taxon>
        <taxon>Actinomycetes</taxon>
        <taxon>Streptosporangiales</taxon>
        <taxon>Streptosporangiaceae</taxon>
        <taxon>Microbispora</taxon>
    </lineage>
</organism>
<keyword evidence="3" id="KW-1185">Reference proteome</keyword>
<evidence type="ECO:0000256" key="1">
    <source>
        <dbReference type="SAM" id="MobiDB-lite"/>
    </source>
</evidence>
<dbReference type="EMBL" id="CP108085">
    <property type="protein sequence ID" value="WUP73926.1"/>
    <property type="molecule type" value="Genomic_DNA"/>
</dbReference>
<accession>A0ABZ1SLN4</accession>
<sequence length="198" mass="21620">MLDETGVERRVRVHDQYGMPRPHLGQQSLEHLVERARLLVAVADRLDHLGAVRACDVRGPVGAVVRDHDDAVGPAPLAVQGRDRFGDLVLFVVRRDQHGDVHARGVDLRKVPLAVGALHGPAPAPTGRGEDARTNRRGRGSGMPGIGDVAAPDLRRPGQIFRLNQSNRPDHRKQPYLGNNFQKVTRVTGVPACHESDI</sequence>